<accession>A0AAW0RWH4</accession>
<proteinExistence type="predicted"/>
<protein>
    <submittedName>
        <fullName evidence="1">Uncharacterized protein</fullName>
    </submittedName>
</protein>
<dbReference type="EMBL" id="JAAHCF010000206">
    <property type="protein sequence ID" value="KAK8146525.1"/>
    <property type="molecule type" value="Genomic_DNA"/>
</dbReference>
<gene>
    <name evidence="1" type="ORF">G3M48_003026</name>
</gene>
<sequence>TTVNGKKVELPVKKIICGKTVKPSGTLLNPESLDYFYRFQNIQDLAEPHAKL</sequence>
<name>A0AAW0RWH4_9HYPO</name>
<evidence type="ECO:0000313" key="2">
    <source>
        <dbReference type="Proteomes" id="UP001397290"/>
    </source>
</evidence>
<dbReference type="Proteomes" id="UP001397290">
    <property type="component" value="Unassembled WGS sequence"/>
</dbReference>
<evidence type="ECO:0000313" key="1">
    <source>
        <dbReference type="EMBL" id="KAK8146525.1"/>
    </source>
</evidence>
<comment type="caution">
    <text evidence="1">The sequence shown here is derived from an EMBL/GenBank/DDBJ whole genome shotgun (WGS) entry which is preliminary data.</text>
</comment>
<keyword evidence="2" id="KW-1185">Reference proteome</keyword>
<feature type="non-terminal residue" evidence="1">
    <location>
        <position position="1"/>
    </location>
</feature>
<reference evidence="1 2" key="1">
    <citation type="submission" date="2020-02" db="EMBL/GenBank/DDBJ databases">
        <title>Comparative genomics of the hypocrealean fungal genus Beauvera.</title>
        <authorList>
            <person name="Showalter D.N."/>
            <person name="Bushley K.E."/>
            <person name="Rehner S.A."/>
        </authorList>
    </citation>
    <scope>NUCLEOTIDE SEQUENCE [LARGE SCALE GENOMIC DNA]</scope>
    <source>
        <strain evidence="1 2">ARSEF4384</strain>
    </source>
</reference>
<organism evidence="1 2">
    <name type="scientific">Beauveria asiatica</name>
    <dbReference type="NCBI Taxonomy" id="1069075"/>
    <lineage>
        <taxon>Eukaryota</taxon>
        <taxon>Fungi</taxon>
        <taxon>Dikarya</taxon>
        <taxon>Ascomycota</taxon>
        <taxon>Pezizomycotina</taxon>
        <taxon>Sordariomycetes</taxon>
        <taxon>Hypocreomycetidae</taxon>
        <taxon>Hypocreales</taxon>
        <taxon>Cordycipitaceae</taxon>
        <taxon>Beauveria</taxon>
    </lineage>
</organism>
<dbReference type="AlphaFoldDB" id="A0AAW0RWH4"/>